<evidence type="ECO:0000313" key="3">
    <source>
        <dbReference type="Proteomes" id="UP000029995"/>
    </source>
</evidence>
<name>A0A0A0D7V7_9PROT</name>
<accession>A0A0A0D7V7</accession>
<dbReference type="EMBL" id="JANX01000140">
    <property type="protein sequence ID" value="KGM33878.1"/>
    <property type="molecule type" value="Genomic_DNA"/>
</dbReference>
<evidence type="ECO:0000313" key="2">
    <source>
        <dbReference type="EMBL" id="KGM33878.1"/>
    </source>
</evidence>
<sequence length="98" mass="10432">MMIRWALVLALALAPHVATAATKPTPVPPEDKAHMLLRQALERAEAELAAAPSAIPFNSTLKPAAVDPRVPLLRQRLDAMGVTVPEAAAPPRPQPPPR</sequence>
<evidence type="ECO:0000256" key="1">
    <source>
        <dbReference type="SAM" id="SignalP"/>
    </source>
</evidence>
<dbReference type="RefSeq" id="WP_034837043.1">
    <property type="nucleotide sequence ID" value="NZ_JANX01000140.1"/>
</dbReference>
<feature type="chain" id="PRO_5001960830" description="Mechanosensitive ion channel protein MscS" evidence="1">
    <location>
        <begin position="21"/>
        <end position="98"/>
    </location>
</feature>
<protein>
    <recommendedName>
        <fullName evidence="4">Mechanosensitive ion channel protein MscS</fullName>
    </recommendedName>
</protein>
<dbReference type="Proteomes" id="UP000029995">
    <property type="component" value="Unassembled WGS sequence"/>
</dbReference>
<keyword evidence="1" id="KW-0732">Signal</keyword>
<organism evidence="2 3">
    <name type="scientific">Inquilinus limosus MP06</name>
    <dbReference type="NCBI Taxonomy" id="1398085"/>
    <lineage>
        <taxon>Bacteria</taxon>
        <taxon>Pseudomonadati</taxon>
        <taxon>Pseudomonadota</taxon>
        <taxon>Alphaproteobacteria</taxon>
        <taxon>Rhodospirillales</taxon>
        <taxon>Rhodospirillaceae</taxon>
        <taxon>Inquilinus</taxon>
    </lineage>
</organism>
<comment type="caution">
    <text evidence="2">The sequence shown here is derived from an EMBL/GenBank/DDBJ whole genome shotgun (WGS) entry which is preliminary data.</text>
</comment>
<reference evidence="2 3" key="1">
    <citation type="submission" date="2014-01" db="EMBL/GenBank/DDBJ databases">
        <title>Genome sequence determination for a cystic fibrosis isolate, Inquilinus limosus.</title>
        <authorList>
            <person name="Pino M."/>
            <person name="Di Conza J."/>
            <person name="Gutkind G."/>
        </authorList>
    </citation>
    <scope>NUCLEOTIDE SEQUENCE [LARGE SCALE GENOMIC DNA]</scope>
    <source>
        <strain evidence="2 3">MP06</strain>
    </source>
</reference>
<proteinExistence type="predicted"/>
<dbReference type="AlphaFoldDB" id="A0A0A0D7V7"/>
<feature type="signal peptide" evidence="1">
    <location>
        <begin position="1"/>
        <end position="20"/>
    </location>
</feature>
<evidence type="ECO:0008006" key="4">
    <source>
        <dbReference type="Google" id="ProtNLM"/>
    </source>
</evidence>
<gene>
    <name evidence="2" type="ORF">P409_13370</name>
</gene>